<geneLocation type="plasmid" evidence="2 3">
    <name>pHLAC01</name>
</geneLocation>
<evidence type="ECO:0000313" key="2">
    <source>
        <dbReference type="EMBL" id="ACM59005.1"/>
    </source>
</evidence>
<reference evidence="2 3" key="1">
    <citation type="journal article" date="2016" name="Stand. Genomic Sci.">
        <title>Complete genome sequence of the Antarctic Halorubrum lacusprofundi type strain ACAM 34.</title>
        <authorList>
            <person name="Anderson I.J."/>
            <person name="DasSarma P."/>
            <person name="Lucas S."/>
            <person name="Copeland A."/>
            <person name="Lapidus A."/>
            <person name="Del Rio T.G."/>
            <person name="Tice H."/>
            <person name="Dalin E."/>
            <person name="Bruce D.C."/>
            <person name="Goodwin L."/>
            <person name="Pitluck S."/>
            <person name="Sims D."/>
            <person name="Brettin T.S."/>
            <person name="Detter J.C."/>
            <person name="Han C.S."/>
            <person name="Larimer F."/>
            <person name="Hauser L."/>
            <person name="Land M."/>
            <person name="Ivanova N."/>
            <person name="Richardson P."/>
            <person name="Cavicchioli R."/>
            <person name="DasSarma S."/>
            <person name="Woese C.R."/>
            <person name="Kyrpides N.C."/>
        </authorList>
    </citation>
    <scope>NUCLEOTIDE SEQUENCE [LARGE SCALE GENOMIC DNA]</scope>
    <source>
        <strain evidence="3">ATCC 49239 / DSM 5036 / JCM 8891 / ACAM 34</strain>
    </source>
</reference>
<feature type="transmembrane region" description="Helical" evidence="1">
    <location>
        <begin position="108"/>
        <end position="135"/>
    </location>
</feature>
<proteinExistence type="predicted"/>
<protein>
    <submittedName>
        <fullName evidence="2">Uncharacterized protein</fullName>
    </submittedName>
</protein>
<gene>
    <name evidence="2" type="ordered locus">Hlac_3496</name>
</gene>
<keyword evidence="1" id="KW-0472">Membrane</keyword>
<evidence type="ECO:0000313" key="3">
    <source>
        <dbReference type="Proteomes" id="UP000000740"/>
    </source>
</evidence>
<keyword evidence="1" id="KW-0812">Transmembrane</keyword>
<accession>B9LX14</accession>
<dbReference type="HOGENOM" id="CLU_1232739_0_0_2"/>
<feature type="transmembrane region" description="Helical" evidence="1">
    <location>
        <begin position="141"/>
        <end position="163"/>
    </location>
</feature>
<organism evidence="2 3">
    <name type="scientific">Halorubrum lacusprofundi (strain ATCC 49239 / DSM 5036 / JCM 8891 / ACAM 34)</name>
    <dbReference type="NCBI Taxonomy" id="416348"/>
    <lineage>
        <taxon>Archaea</taxon>
        <taxon>Methanobacteriati</taxon>
        <taxon>Methanobacteriota</taxon>
        <taxon>Stenosarchaea group</taxon>
        <taxon>Halobacteria</taxon>
        <taxon>Halobacteriales</taxon>
        <taxon>Haloferacaceae</taxon>
        <taxon>Halorubrum</taxon>
    </lineage>
</organism>
<keyword evidence="2" id="KW-0614">Plasmid</keyword>
<keyword evidence="1" id="KW-1133">Transmembrane helix</keyword>
<keyword evidence="3" id="KW-1185">Reference proteome</keyword>
<sequence length="224" mass="25870">MNSHFQSHKEFSYTTSVLSSRVRKDILRLLQISVLPSAYIGRQSEIEAAGVSEHVYWIPADIMRAPAKATVFNTIRLNENLTERYPQDVVEYIFLHERGHAARSRINLVWFLLGTTLTFLAAGVSVGFVVVFGLFAATNPIPQVIGLLVLSLCLSTVFSWLFCRVKFKEELRAERYALNQLGEDEFRRRSETYEEIVDRSRYDRLKRRLFYPSVDTVILEREDG</sequence>
<dbReference type="EMBL" id="CP001367">
    <property type="protein sequence ID" value="ACM59005.1"/>
    <property type="molecule type" value="Genomic_DNA"/>
</dbReference>
<dbReference type="AlphaFoldDB" id="B9LX14"/>
<dbReference type="eggNOG" id="arCOG01334">
    <property type="taxonomic scope" value="Archaea"/>
</dbReference>
<dbReference type="Proteomes" id="UP000000740">
    <property type="component" value="Plasmid pHLAC01"/>
</dbReference>
<dbReference type="KEGG" id="hla:Hlac_3496"/>
<name>B9LX14_HALLT</name>
<evidence type="ECO:0000256" key="1">
    <source>
        <dbReference type="SAM" id="Phobius"/>
    </source>
</evidence>